<organism evidence="2 3">
    <name type="scientific">Candidatus Scalindua brodae</name>
    <dbReference type="NCBI Taxonomy" id="237368"/>
    <lineage>
        <taxon>Bacteria</taxon>
        <taxon>Pseudomonadati</taxon>
        <taxon>Planctomycetota</taxon>
        <taxon>Candidatus Brocadiia</taxon>
        <taxon>Candidatus Brocadiales</taxon>
        <taxon>Candidatus Scalinduaceae</taxon>
        <taxon>Candidatus Scalindua</taxon>
    </lineage>
</organism>
<evidence type="ECO:0000313" key="2">
    <source>
        <dbReference type="EMBL" id="KHE93632.1"/>
    </source>
</evidence>
<keyword evidence="1" id="KW-1133">Transmembrane helix</keyword>
<dbReference type="EMBL" id="JRYO01000045">
    <property type="protein sequence ID" value="KHE93632.1"/>
    <property type="molecule type" value="Genomic_DNA"/>
</dbReference>
<dbReference type="AlphaFoldDB" id="A0A0B0EKP6"/>
<name>A0A0B0EKP6_9BACT</name>
<accession>A0A0B0EKP6</accession>
<dbReference type="InterPro" id="IPR038587">
    <property type="entry name" value="Ribosomal_eL40_sf"/>
</dbReference>
<evidence type="ECO:0000313" key="3">
    <source>
        <dbReference type="Proteomes" id="UP000030652"/>
    </source>
</evidence>
<keyword evidence="1" id="KW-0472">Membrane</keyword>
<gene>
    <name evidence="2" type="ORF">SCABRO_00606</name>
</gene>
<comment type="caution">
    <text evidence="2">The sequence shown here is derived from an EMBL/GenBank/DDBJ whole genome shotgun (WGS) entry which is preliminary data.</text>
</comment>
<dbReference type="Gene3D" id="4.10.1060.50">
    <property type="match status" value="1"/>
</dbReference>
<protein>
    <submittedName>
        <fullName evidence="2">Uncharacterized protein</fullName>
    </submittedName>
</protein>
<sequence length="81" mass="8998">MSDFFDCPNCGAEVPIKAKSCPDCGSDEKTGWSEDTMYDGLDLPALEESDTQEKASMLQSKILYYIVAILTIVAFLLFYTL</sequence>
<feature type="transmembrane region" description="Helical" evidence="1">
    <location>
        <begin position="62"/>
        <end position="80"/>
    </location>
</feature>
<evidence type="ECO:0000256" key="1">
    <source>
        <dbReference type="SAM" id="Phobius"/>
    </source>
</evidence>
<reference evidence="2 3" key="1">
    <citation type="submission" date="2014-10" db="EMBL/GenBank/DDBJ databases">
        <title>Draft genome of anammox bacterium scalindua brodae, obtained using differential coverage binning of sequence data from two enrichment reactors.</title>
        <authorList>
            <person name="Speth D.R."/>
            <person name="Russ L."/>
            <person name="Kartal B."/>
            <person name="Op den Camp H.J."/>
            <person name="Dutilh B.E."/>
            <person name="Jetten M.S."/>
        </authorList>
    </citation>
    <scope>NUCLEOTIDE SEQUENCE [LARGE SCALE GENOMIC DNA]</scope>
    <source>
        <strain evidence="2">RU1</strain>
    </source>
</reference>
<keyword evidence="1" id="KW-0812">Transmembrane</keyword>
<dbReference type="Proteomes" id="UP000030652">
    <property type="component" value="Unassembled WGS sequence"/>
</dbReference>
<proteinExistence type="predicted"/>